<dbReference type="OrthoDB" id="9804259at2"/>
<protein>
    <submittedName>
        <fullName evidence="13">ATP-binding cassette, subfamily B, multidrug efflux pump</fullName>
    </submittedName>
    <submittedName>
        <fullName evidence="12">Multidrug ABC transporter ATP-binding protein</fullName>
    </submittedName>
</protein>
<keyword evidence="6 9" id="KW-1133">Transmembrane helix</keyword>
<keyword evidence="5 12" id="KW-0067">ATP-binding</keyword>
<comment type="subcellular location">
    <subcellularLocation>
        <location evidence="1">Cell membrane</location>
        <topology evidence="1">Multi-pass membrane protein</topology>
    </subcellularLocation>
</comment>
<dbReference type="PROSITE" id="PS50929">
    <property type="entry name" value="ABC_TM1F"/>
    <property type="match status" value="1"/>
</dbReference>
<sequence length="616" mass="67733">MLRWFEQRLDPYPPAEPAEPPQGLLAFCLHYSHGAKKWLALMSVTAALIAASEILLFGFIGDIVNWLAAADKSTFLATEGWRLGLMGAFVVLVLPALVTIGTATTNQTLLGNFPQRIRWMSHRYLIRQSMSYFQDEFAGRIGAKLMQTSLAVREVVMKLLDMLVYVVVYFTGATILAASTDWRLALPFLGWVIGYSALMFYFIPRLGKVSEAQADARSVMTGRIVDSYTNIATVKLFSHSNREERYAREAMDGFLDTVYRQMRMATVLNVLVVWLNSLLLFCVGAVGIWLWLGNAMSPGAIAVSLGLVMRFQGMSQWVMWEMAALFENIGTVRDGISSISLPRIVADAPDAKPIGTVKGDIRFDNVSFHYGKNSGVIEGLNLHIQPGEKIGLVGRSGAGKSTIVNLLLRFYDRQSGQILIDGKDIATVTQDSLRANIGVVTQDTSLLHRSVRDNIIYGRPDATEEMMRAAADQAEATAFIETLSDPKGRRGFDAHVGERGVKLSGGQRQRIAIARVLLKNAPILVLDEATSALDSEVEAAIQGQLQLLMKGKTVIAIAHRLSTIAMMDRLVVLDKGRIVEQGTHAQLLETGGIYSSLWQRQSGGFIDADQSEEAAQ</sequence>
<evidence type="ECO:0000313" key="15">
    <source>
        <dbReference type="Proteomes" id="UP000184533"/>
    </source>
</evidence>
<proteinExistence type="inferred from homology"/>
<gene>
    <name evidence="13" type="ORF">SAMN02745223_00235</name>
    <name evidence="12" type="ORF">VW29_01325</name>
</gene>
<dbReference type="RefSeq" id="WP_046133578.1">
    <property type="nucleotide sequence ID" value="NZ_FQVC01000001.1"/>
</dbReference>
<dbReference type="GO" id="GO:0005524">
    <property type="term" value="F:ATP binding"/>
    <property type="evidence" value="ECO:0007669"/>
    <property type="project" value="UniProtKB-KW"/>
</dbReference>
<dbReference type="PANTHER" id="PTHR43394:SF1">
    <property type="entry name" value="ATP-BINDING CASSETTE SUB-FAMILY B MEMBER 10, MITOCHONDRIAL"/>
    <property type="match status" value="1"/>
</dbReference>
<evidence type="ECO:0000313" key="13">
    <source>
        <dbReference type="EMBL" id="SHE38407.1"/>
    </source>
</evidence>
<dbReference type="CDD" id="cd07346">
    <property type="entry name" value="ABC_6TM_exporters"/>
    <property type="match status" value="1"/>
</dbReference>
<dbReference type="EMBL" id="FQVC01000001">
    <property type="protein sequence ID" value="SHE38407.1"/>
    <property type="molecule type" value="Genomic_DNA"/>
</dbReference>
<feature type="transmembrane region" description="Helical" evidence="9">
    <location>
        <begin position="184"/>
        <end position="203"/>
    </location>
</feature>
<feature type="transmembrane region" description="Helical" evidence="9">
    <location>
        <begin position="38"/>
        <end position="60"/>
    </location>
</feature>
<evidence type="ECO:0000256" key="8">
    <source>
        <dbReference type="ARBA" id="ARBA00024725"/>
    </source>
</evidence>
<dbReference type="SUPFAM" id="SSF52540">
    <property type="entry name" value="P-loop containing nucleoside triphosphate hydrolases"/>
    <property type="match status" value="1"/>
</dbReference>
<dbReference type="InterPro" id="IPR036640">
    <property type="entry name" value="ABC1_TM_sf"/>
</dbReference>
<dbReference type="InterPro" id="IPR003439">
    <property type="entry name" value="ABC_transporter-like_ATP-bd"/>
</dbReference>
<dbReference type="InterPro" id="IPR011527">
    <property type="entry name" value="ABC1_TM_dom"/>
</dbReference>
<dbReference type="InterPro" id="IPR027417">
    <property type="entry name" value="P-loop_NTPase"/>
</dbReference>
<evidence type="ECO:0000256" key="6">
    <source>
        <dbReference type="ARBA" id="ARBA00022989"/>
    </source>
</evidence>
<feature type="domain" description="ABC transporter" evidence="10">
    <location>
        <begin position="361"/>
        <end position="600"/>
    </location>
</feature>
<dbReference type="SUPFAM" id="SSF90123">
    <property type="entry name" value="ABC transporter transmembrane region"/>
    <property type="match status" value="1"/>
</dbReference>
<dbReference type="EMBL" id="LAJF01000024">
    <property type="protein sequence ID" value="KKB86635.1"/>
    <property type="molecule type" value="Genomic_DNA"/>
</dbReference>
<dbReference type="InterPro" id="IPR003593">
    <property type="entry name" value="AAA+_ATPase"/>
</dbReference>
<keyword evidence="14" id="KW-1185">Reference proteome</keyword>
<feature type="transmembrane region" description="Helical" evidence="9">
    <location>
        <begin position="80"/>
        <end position="100"/>
    </location>
</feature>
<evidence type="ECO:0000256" key="2">
    <source>
        <dbReference type="ARBA" id="ARBA00005417"/>
    </source>
</evidence>
<evidence type="ECO:0000313" key="12">
    <source>
        <dbReference type="EMBL" id="KKB86635.1"/>
    </source>
</evidence>
<evidence type="ECO:0000313" key="14">
    <source>
        <dbReference type="Proteomes" id="UP000033608"/>
    </source>
</evidence>
<dbReference type="Proteomes" id="UP000033608">
    <property type="component" value="Unassembled WGS sequence"/>
</dbReference>
<comment type="function">
    <text evidence="8">Part of an ABC transporter complex. Transmembrane domains (TMD) form a pore in the inner membrane and the ATP-binding domain (NBD) is responsible for energy generation.</text>
</comment>
<dbReference type="Gene3D" id="3.40.50.300">
    <property type="entry name" value="P-loop containing nucleotide triphosphate hydrolases"/>
    <property type="match status" value="1"/>
</dbReference>
<dbReference type="AlphaFoldDB" id="A0A0F5LW95"/>
<name>A0A0F5LW95_9HYPH</name>
<dbReference type="InterPro" id="IPR017871">
    <property type="entry name" value="ABC_transporter-like_CS"/>
</dbReference>
<feature type="transmembrane region" description="Helical" evidence="9">
    <location>
        <begin position="267"/>
        <end position="289"/>
    </location>
</feature>
<keyword evidence="7 9" id="KW-0472">Membrane</keyword>
<dbReference type="PROSITE" id="PS50893">
    <property type="entry name" value="ABC_TRANSPORTER_2"/>
    <property type="match status" value="1"/>
</dbReference>
<organism evidence="12 14">
    <name type="scientific">Devosia limi DSM 17137</name>
    <dbReference type="NCBI Taxonomy" id="1121477"/>
    <lineage>
        <taxon>Bacteria</taxon>
        <taxon>Pseudomonadati</taxon>
        <taxon>Pseudomonadota</taxon>
        <taxon>Alphaproteobacteria</taxon>
        <taxon>Hyphomicrobiales</taxon>
        <taxon>Devosiaceae</taxon>
        <taxon>Devosia</taxon>
    </lineage>
</organism>
<keyword evidence="4" id="KW-0547">Nucleotide-binding</keyword>
<feature type="domain" description="ABC transmembrane type-1" evidence="11">
    <location>
        <begin position="40"/>
        <end position="327"/>
    </location>
</feature>
<dbReference type="GO" id="GO:0005886">
    <property type="term" value="C:plasma membrane"/>
    <property type="evidence" value="ECO:0007669"/>
    <property type="project" value="UniProtKB-SubCell"/>
</dbReference>
<dbReference type="SMART" id="SM00382">
    <property type="entry name" value="AAA"/>
    <property type="match status" value="1"/>
</dbReference>
<dbReference type="STRING" id="1121477.SAMN02745223_00235"/>
<evidence type="ECO:0000259" key="11">
    <source>
        <dbReference type="PROSITE" id="PS50929"/>
    </source>
</evidence>
<dbReference type="Gene3D" id="1.20.1560.10">
    <property type="entry name" value="ABC transporter type 1, transmembrane domain"/>
    <property type="match status" value="1"/>
</dbReference>
<keyword evidence="3 9" id="KW-0812">Transmembrane</keyword>
<dbReference type="FunFam" id="1.20.1560.10:FF:000070">
    <property type="entry name" value="Multidrug ABC transporter ATP-binding protein"/>
    <property type="match status" value="1"/>
</dbReference>
<reference evidence="12 14" key="1">
    <citation type="submission" date="2015-03" db="EMBL/GenBank/DDBJ databases">
        <authorList>
            <person name="Hassan Y.I."/>
            <person name="Lepp D."/>
            <person name="Zhou T."/>
        </authorList>
    </citation>
    <scope>NUCLEOTIDE SEQUENCE [LARGE SCALE GENOMIC DNA]</scope>
    <source>
        <strain evidence="12 14">DSM 17137</strain>
    </source>
</reference>
<dbReference type="PROSITE" id="PS00211">
    <property type="entry name" value="ABC_TRANSPORTER_1"/>
    <property type="match status" value="1"/>
</dbReference>
<evidence type="ECO:0000256" key="4">
    <source>
        <dbReference type="ARBA" id="ARBA00022741"/>
    </source>
</evidence>
<dbReference type="Pfam" id="PF00005">
    <property type="entry name" value="ABC_tran"/>
    <property type="match status" value="1"/>
</dbReference>
<feature type="transmembrane region" description="Helical" evidence="9">
    <location>
        <begin position="159"/>
        <end position="178"/>
    </location>
</feature>
<dbReference type="GO" id="GO:0015421">
    <property type="term" value="F:ABC-type oligopeptide transporter activity"/>
    <property type="evidence" value="ECO:0007669"/>
    <property type="project" value="TreeGrafter"/>
</dbReference>
<comment type="similarity">
    <text evidence="2">Belongs to the ABC transporter superfamily.</text>
</comment>
<dbReference type="InterPro" id="IPR039421">
    <property type="entry name" value="Type_1_exporter"/>
</dbReference>
<reference evidence="13 15" key="2">
    <citation type="submission" date="2016-11" db="EMBL/GenBank/DDBJ databases">
        <authorList>
            <person name="Jaros S."/>
            <person name="Januszkiewicz K."/>
            <person name="Wedrychowicz H."/>
        </authorList>
    </citation>
    <scope>NUCLEOTIDE SEQUENCE [LARGE SCALE GENOMIC DNA]</scope>
    <source>
        <strain evidence="13 15">DSM 17137</strain>
    </source>
</reference>
<evidence type="ECO:0000256" key="9">
    <source>
        <dbReference type="SAM" id="Phobius"/>
    </source>
</evidence>
<evidence type="ECO:0000256" key="1">
    <source>
        <dbReference type="ARBA" id="ARBA00004651"/>
    </source>
</evidence>
<evidence type="ECO:0000256" key="7">
    <source>
        <dbReference type="ARBA" id="ARBA00023136"/>
    </source>
</evidence>
<evidence type="ECO:0000256" key="5">
    <source>
        <dbReference type="ARBA" id="ARBA00022840"/>
    </source>
</evidence>
<dbReference type="FunFam" id="3.40.50.300:FF:000218">
    <property type="entry name" value="Multidrug ABC transporter ATP-binding protein"/>
    <property type="match status" value="1"/>
</dbReference>
<evidence type="ECO:0000256" key="3">
    <source>
        <dbReference type="ARBA" id="ARBA00022692"/>
    </source>
</evidence>
<evidence type="ECO:0000259" key="10">
    <source>
        <dbReference type="PROSITE" id="PS50893"/>
    </source>
</evidence>
<dbReference type="Proteomes" id="UP000184533">
    <property type="component" value="Unassembled WGS sequence"/>
</dbReference>
<dbReference type="GO" id="GO:0016887">
    <property type="term" value="F:ATP hydrolysis activity"/>
    <property type="evidence" value="ECO:0007669"/>
    <property type="project" value="InterPro"/>
</dbReference>
<dbReference type="PATRIC" id="fig|1121477.3.peg.1307"/>
<dbReference type="Pfam" id="PF00664">
    <property type="entry name" value="ABC_membrane"/>
    <property type="match status" value="1"/>
</dbReference>
<accession>A0A0F5LW95</accession>
<dbReference type="PANTHER" id="PTHR43394">
    <property type="entry name" value="ATP-DEPENDENT PERMEASE MDL1, MITOCHONDRIAL"/>
    <property type="match status" value="1"/>
</dbReference>